<comment type="caution">
    <text evidence="8">The sequence shown here is derived from an EMBL/GenBank/DDBJ whole genome shotgun (WGS) entry which is preliminary data.</text>
</comment>
<dbReference type="AlphaFoldDB" id="A0A1F4Q6G7"/>
<dbReference type="HAMAP" id="MF_02065">
    <property type="entry name" value="MltG"/>
    <property type="match status" value="1"/>
</dbReference>
<keyword evidence="4 7" id="KW-0472">Membrane</keyword>
<name>A0A1F4Q6G7_UNCSA</name>
<dbReference type="Proteomes" id="UP000178724">
    <property type="component" value="Unassembled WGS sequence"/>
</dbReference>
<dbReference type="CDD" id="cd08010">
    <property type="entry name" value="MltG_like"/>
    <property type="match status" value="1"/>
</dbReference>
<evidence type="ECO:0000256" key="5">
    <source>
        <dbReference type="ARBA" id="ARBA00023239"/>
    </source>
</evidence>
<dbReference type="GO" id="GO:0071555">
    <property type="term" value="P:cell wall organization"/>
    <property type="evidence" value="ECO:0007669"/>
    <property type="project" value="UniProtKB-KW"/>
</dbReference>
<dbReference type="Pfam" id="PF02618">
    <property type="entry name" value="YceG"/>
    <property type="match status" value="1"/>
</dbReference>
<dbReference type="GO" id="GO:0005886">
    <property type="term" value="C:plasma membrane"/>
    <property type="evidence" value="ECO:0007669"/>
    <property type="project" value="UniProtKB-UniRule"/>
</dbReference>
<keyword evidence="6 7" id="KW-0961">Cell wall biogenesis/degradation</keyword>
<dbReference type="Gene3D" id="3.30.160.60">
    <property type="entry name" value="Classic Zinc Finger"/>
    <property type="match status" value="1"/>
</dbReference>
<evidence type="ECO:0000256" key="2">
    <source>
        <dbReference type="ARBA" id="ARBA00022692"/>
    </source>
</evidence>
<evidence type="ECO:0000256" key="1">
    <source>
        <dbReference type="ARBA" id="ARBA00022475"/>
    </source>
</evidence>
<proteinExistence type="inferred from homology"/>
<evidence type="ECO:0000256" key="4">
    <source>
        <dbReference type="ARBA" id="ARBA00023136"/>
    </source>
</evidence>
<organism evidence="8 9">
    <name type="scientific">candidate division WOR-1 bacterium RIFCSPHIGHO2_01_FULL_53_15</name>
    <dbReference type="NCBI Taxonomy" id="1802564"/>
    <lineage>
        <taxon>Bacteria</taxon>
        <taxon>Bacillati</taxon>
        <taxon>Saganbacteria</taxon>
    </lineage>
</organism>
<evidence type="ECO:0000256" key="3">
    <source>
        <dbReference type="ARBA" id="ARBA00022989"/>
    </source>
</evidence>
<keyword evidence="3 7" id="KW-1133">Transmembrane helix</keyword>
<dbReference type="PANTHER" id="PTHR30518:SF2">
    <property type="entry name" value="ENDOLYTIC MUREIN TRANSGLYCOSYLASE"/>
    <property type="match status" value="1"/>
</dbReference>
<dbReference type="GO" id="GO:0008932">
    <property type="term" value="F:lytic endotransglycosylase activity"/>
    <property type="evidence" value="ECO:0007669"/>
    <property type="project" value="UniProtKB-UniRule"/>
</dbReference>
<dbReference type="GO" id="GO:0009252">
    <property type="term" value="P:peptidoglycan biosynthetic process"/>
    <property type="evidence" value="ECO:0007669"/>
    <property type="project" value="UniProtKB-UniRule"/>
</dbReference>
<evidence type="ECO:0000256" key="7">
    <source>
        <dbReference type="HAMAP-Rule" id="MF_02065"/>
    </source>
</evidence>
<dbReference type="NCBIfam" id="TIGR00247">
    <property type="entry name" value="endolytic transglycosylase MltG"/>
    <property type="match status" value="1"/>
</dbReference>
<comment type="catalytic activity">
    <reaction evidence="7">
        <text>a peptidoglycan chain = a peptidoglycan chain with N-acetyl-1,6-anhydromuramyl-[peptide] at the reducing end + a peptidoglycan chain with N-acetylglucosamine at the non-reducing end.</text>
        <dbReference type="EC" id="4.2.2.29"/>
    </reaction>
</comment>
<dbReference type="InterPro" id="IPR003770">
    <property type="entry name" value="MLTG-like"/>
</dbReference>
<sequence>MIPGGASTRTVEIILTENKILPRFSIFRPLLRLSGLQGQLKAGVYALSPADPLPVIVAKLLGGNIVPPKEITVTLPEGTSIYKMGVMLKESGFKDWQKFQGLVSEGVTADRRQRHWRLFKYIPSESLEGYLFPDTYRVFPAASAEVLAEIMIRRFEEMILPFWERAQKETKFNLHEVLTLASIIEKEAQKPEERPVISSVFYNRLKIGMPLAADPTVKYALERPSKIVYIDQLSVKSPYNTYKRRGLPPGPICNPGLDSIKAAVYPAKTDYLFFVAKKDGSHIFSKSWQKHQRAKQATPTR</sequence>
<dbReference type="EMBL" id="METM01000003">
    <property type="protein sequence ID" value="OGB90842.1"/>
    <property type="molecule type" value="Genomic_DNA"/>
</dbReference>
<dbReference type="EC" id="4.2.2.29" evidence="7"/>
<feature type="site" description="Important for catalytic activity" evidence="7">
    <location>
        <position position="187"/>
    </location>
</feature>
<comment type="similarity">
    <text evidence="7">Belongs to the transglycosylase MltG family.</text>
</comment>
<comment type="function">
    <text evidence="7">Functions as a peptidoglycan terminase that cleaves nascent peptidoglycan strands endolytically to terminate their elongation.</text>
</comment>
<evidence type="ECO:0000256" key="6">
    <source>
        <dbReference type="ARBA" id="ARBA00023316"/>
    </source>
</evidence>
<dbReference type="Gene3D" id="3.30.1490.480">
    <property type="entry name" value="Endolytic murein transglycosylase"/>
    <property type="match status" value="1"/>
</dbReference>
<accession>A0A1F4Q6G7</accession>
<evidence type="ECO:0000313" key="8">
    <source>
        <dbReference type="EMBL" id="OGB90842.1"/>
    </source>
</evidence>
<reference evidence="8 9" key="1">
    <citation type="journal article" date="2016" name="Nat. Commun.">
        <title>Thousands of microbial genomes shed light on interconnected biogeochemical processes in an aquifer system.</title>
        <authorList>
            <person name="Anantharaman K."/>
            <person name="Brown C.T."/>
            <person name="Hug L.A."/>
            <person name="Sharon I."/>
            <person name="Castelle C.J."/>
            <person name="Probst A.J."/>
            <person name="Thomas B.C."/>
            <person name="Singh A."/>
            <person name="Wilkins M.J."/>
            <person name="Karaoz U."/>
            <person name="Brodie E.L."/>
            <person name="Williams K.H."/>
            <person name="Hubbard S.S."/>
            <person name="Banfield J.F."/>
        </authorList>
    </citation>
    <scope>NUCLEOTIDE SEQUENCE [LARGE SCALE GENOMIC DNA]</scope>
</reference>
<protein>
    <recommendedName>
        <fullName evidence="7">Endolytic murein transglycosylase</fullName>
        <ecNumber evidence="7">4.2.2.29</ecNumber>
    </recommendedName>
    <alternativeName>
        <fullName evidence="7">Peptidoglycan lytic transglycosylase</fullName>
    </alternativeName>
    <alternativeName>
        <fullName evidence="7">Peptidoglycan polymerization terminase</fullName>
    </alternativeName>
</protein>
<gene>
    <name evidence="7" type="primary">mltG</name>
    <name evidence="8" type="ORF">A2625_07365</name>
</gene>
<dbReference type="PANTHER" id="PTHR30518">
    <property type="entry name" value="ENDOLYTIC MUREIN TRANSGLYCOSYLASE"/>
    <property type="match status" value="1"/>
</dbReference>
<keyword evidence="1 7" id="KW-1003">Cell membrane</keyword>
<evidence type="ECO:0000313" key="9">
    <source>
        <dbReference type="Proteomes" id="UP000178724"/>
    </source>
</evidence>
<keyword evidence="5 7" id="KW-0456">Lyase</keyword>
<keyword evidence="2 7" id="KW-0812">Transmembrane</keyword>